<organism evidence="8 9">
    <name type="scientific">Allocatelliglobosispora scoriae</name>
    <dbReference type="NCBI Taxonomy" id="643052"/>
    <lineage>
        <taxon>Bacteria</taxon>
        <taxon>Bacillati</taxon>
        <taxon>Actinomycetota</taxon>
        <taxon>Actinomycetes</taxon>
        <taxon>Micromonosporales</taxon>
        <taxon>Micromonosporaceae</taxon>
        <taxon>Allocatelliglobosispora</taxon>
    </lineage>
</organism>
<evidence type="ECO:0000313" key="9">
    <source>
        <dbReference type="Proteomes" id="UP000587527"/>
    </source>
</evidence>
<dbReference type="PRINTS" id="PR00364">
    <property type="entry name" value="DISEASERSIST"/>
</dbReference>
<dbReference type="PANTHER" id="PTHR35807:SF1">
    <property type="entry name" value="TRANSCRIPTIONAL REGULATOR REDD"/>
    <property type="match status" value="1"/>
</dbReference>
<feature type="repeat" description="TPR" evidence="5">
    <location>
        <begin position="717"/>
        <end position="750"/>
    </location>
</feature>
<evidence type="ECO:0000256" key="4">
    <source>
        <dbReference type="ARBA" id="ARBA00023163"/>
    </source>
</evidence>
<dbReference type="InterPro" id="IPR051677">
    <property type="entry name" value="AfsR-DnrI-RedD_regulator"/>
</dbReference>
<dbReference type="InterPro" id="IPR041664">
    <property type="entry name" value="AAA_16"/>
</dbReference>
<dbReference type="GO" id="GO:0003677">
    <property type="term" value="F:DNA binding"/>
    <property type="evidence" value="ECO:0007669"/>
    <property type="project" value="UniProtKB-UniRule"/>
</dbReference>
<reference evidence="8 9" key="1">
    <citation type="submission" date="2020-08" db="EMBL/GenBank/DDBJ databases">
        <title>Sequencing the genomes of 1000 actinobacteria strains.</title>
        <authorList>
            <person name="Klenk H.-P."/>
        </authorList>
    </citation>
    <scope>NUCLEOTIDE SEQUENCE [LARGE SCALE GENOMIC DNA]</scope>
    <source>
        <strain evidence="8 9">DSM 45362</strain>
    </source>
</reference>
<dbReference type="Gene3D" id="3.40.50.300">
    <property type="entry name" value="P-loop containing nucleotide triphosphate hydrolases"/>
    <property type="match status" value="1"/>
</dbReference>
<evidence type="ECO:0000256" key="2">
    <source>
        <dbReference type="ARBA" id="ARBA00023015"/>
    </source>
</evidence>
<dbReference type="AlphaFoldDB" id="A0A841BKA5"/>
<dbReference type="GO" id="GO:0043531">
    <property type="term" value="F:ADP binding"/>
    <property type="evidence" value="ECO:0007669"/>
    <property type="project" value="InterPro"/>
</dbReference>
<dbReference type="InterPro" id="IPR001867">
    <property type="entry name" value="OmpR/PhoB-type_DNA-bd"/>
</dbReference>
<dbReference type="SUPFAM" id="SSF48452">
    <property type="entry name" value="TPR-like"/>
    <property type="match status" value="3"/>
</dbReference>
<dbReference type="SMART" id="SM01043">
    <property type="entry name" value="BTAD"/>
    <property type="match status" value="1"/>
</dbReference>
<dbReference type="InterPro" id="IPR019734">
    <property type="entry name" value="TPR_rpt"/>
</dbReference>
<dbReference type="SMART" id="SM00862">
    <property type="entry name" value="Trans_reg_C"/>
    <property type="match status" value="1"/>
</dbReference>
<dbReference type="EMBL" id="JACHMN010000002">
    <property type="protein sequence ID" value="MBB5868704.1"/>
    <property type="molecule type" value="Genomic_DNA"/>
</dbReference>
<proteinExistence type="inferred from homology"/>
<dbReference type="Pfam" id="PF00486">
    <property type="entry name" value="Trans_reg_C"/>
    <property type="match status" value="1"/>
</dbReference>
<keyword evidence="3 6" id="KW-0238">DNA-binding</keyword>
<feature type="domain" description="OmpR/PhoB-type" evidence="7">
    <location>
        <begin position="1"/>
        <end position="111"/>
    </location>
</feature>
<evidence type="ECO:0000256" key="5">
    <source>
        <dbReference type="PROSITE-ProRule" id="PRU00339"/>
    </source>
</evidence>
<dbReference type="SMART" id="SM00028">
    <property type="entry name" value="TPR"/>
    <property type="match status" value="4"/>
</dbReference>
<dbReference type="Proteomes" id="UP000587527">
    <property type="component" value="Unassembled WGS sequence"/>
</dbReference>
<evidence type="ECO:0000259" key="7">
    <source>
        <dbReference type="PROSITE" id="PS51755"/>
    </source>
</evidence>
<dbReference type="SUPFAM" id="SSF52540">
    <property type="entry name" value="P-loop containing nucleoside triphosphate hydrolases"/>
    <property type="match status" value="1"/>
</dbReference>
<dbReference type="PROSITE" id="PS51755">
    <property type="entry name" value="OMPR_PHOB"/>
    <property type="match status" value="1"/>
</dbReference>
<dbReference type="Pfam" id="PF13191">
    <property type="entry name" value="AAA_16"/>
    <property type="match status" value="1"/>
</dbReference>
<name>A0A841BKA5_9ACTN</name>
<dbReference type="SUPFAM" id="SSF46894">
    <property type="entry name" value="C-terminal effector domain of the bipartite response regulators"/>
    <property type="match status" value="1"/>
</dbReference>
<keyword evidence="9" id="KW-1185">Reference proteome</keyword>
<dbReference type="GO" id="GO:0000160">
    <property type="term" value="P:phosphorelay signal transduction system"/>
    <property type="evidence" value="ECO:0007669"/>
    <property type="project" value="InterPro"/>
</dbReference>
<dbReference type="Pfam" id="PF13424">
    <property type="entry name" value="TPR_12"/>
    <property type="match status" value="2"/>
</dbReference>
<keyword evidence="2" id="KW-0805">Transcription regulation</keyword>
<dbReference type="InterPro" id="IPR027417">
    <property type="entry name" value="P-loop_NTPase"/>
</dbReference>
<dbReference type="InterPro" id="IPR005158">
    <property type="entry name" value="BTAD"/>
</dbReference>
<dbReference type="InterPro" id="IPR011990">
    <property type="entry name" value="TPR-like_helical_dom_sf"/>
</dbReference>
<dbReference type="Gene3D" id="1.25.40.10">
    <property type="entry name" value="Tetratricopeptide repeat domain"/>
    <property type="match status" value="3"/>
</dbReference>
<gene>
    <name evidence="8" type="ORF">F4553_002083</name>
</gene>
<evidence type="ECO:0000256" key="3">
    <source>
        <dbReference type="ARBA" id="ARBA00023125"/>
    </source>
</evidence>
<protein>
    <submittedName>
        <fullName evidence="8">DNA-binding SARP family transcriptional activator</fullName>
    </submittedName>
</protein>
<keyword evidence="4" id="KW-0804">Transcription</keyword>
<dbReference type="SMART" id="SM00382">
    <property type="entry name" value="AAA"/>
    <property type="match status" value="1"/>
</dbReference>
<evidence type="ECO:0000256" key="1">
    <source>
        <dbReference type="ARBA" id="ARBA00005820"/>
    </source>
</evidence>
<dbReference type="PROSITE" id="PS50005">
    <property type="entry name" value="TPR"/>
    <property type="match status" value="1"/>
</dbReference>
<dbReference type="Gene3D" id="1.10.10.10">
    <property type="entry name" value="Winged helix-like DNA-binding domain superfamily/Winged helix DNA-binding domain"/>
    <property type="match status" value="1"/>
</dbReference>
<keyword evidence="5" id="KW-0802">TPR repeat</keyword>
<dbReference type="InterPro" id="IPR016032">
    <property type="entry name" value="Sig_transdc_resp-reg_C-effctor"/>
</dbReference>
<dbReference type="GO" id="GO:0006355">
    <property type="term" value="P:regulation of DNA-templated transcription"/>
    <property type="evidence" value="ECO:0007669"/>
    <property type="project" value="InterPro"/>
</dbReference>
<comment type="caution">
    <text evidence="8">The sequence shown here is derived from an EMBL/GenBank/DDBJ whole genome shotgun (WGS) entry which is preliminary data.</text>
</comment>
<dbReference type="PANTHER" id="PTHR35807">
    <property type="entry name" value="TRANSCRIPTIONAL REGULATOR REDD-RELATED"/>
    <property type="match status" value="1"/>
</dbReference>
<dbReference type="InterPro" id="IPR003593">
    <property type="entry name" value="AAA+_ATPase"/>
</dbReference>
<accession>A0A841BKA5</accession>
<comment type="similarity">
    <text evidence="1">Belongs to the AfsR/DnrI/RedD regulatory family.</text>
</comment>
<dbReference type="InterPro" id="IPR036388">
    <property type="entry name" value="WH-like_DNA-bd_sf"/>
</dbReference>
<sequence length="1007" mass="108941">MTMPEEPVFRLLGAMQIRSGEVEVDGGPTKLQAVLAVLLLSAGEAVSIEDLLSRVWGDTPPAASLVHVYISRIRDKLKPLGVGVRKTGDGYTIDVDPLLVDVHLFGHLMRQATRYGEAARHMLDDALELWRGVPFARTDSLWLREHGATLRQQWFEACLSRNRAWLDAGLHVELLDVIRGLVTRHFTNERLAEQYMVALYRAGDVGQALAHYRKLTKRLLAQEARQPSPLLQSLHLRMLHQDPSLTLGAPAAAAPVAPSTLVPALGSIVGRGTELGQLNGIFEADQRGSRNSVRLVGIFGPPGVGKTTLAVGWAHRIKGRYPGGCLQADLGAFGPAGTAETGQVLDEFLTALGVAPARIPPDTLAKRALYRTLAERRPVLVLLDNVAAAEQVAQLMPTAPGSLVIVTSRRRLGGLVARNQGLALNLGLLNLDDSVELLREYIRPARESADVEFLQQIARCCGGLPLAITLAGAGLALRAGQELSALAAELTDRSSVLSALDADADSTTAVQEVFRWSYDALPQEPARLFRLLSLHPGDGVTPYAAAALGGIEPARANLLLRELAEANLIRPIAHERYAMHNLMALYAAQLVESTDGPADRDEAITSVLGYYLSTASAAMDVLMPDERERRPRVDLPDLARPPLPDPASALAWLDGERTSLLATTVHAEEHGRPEYLLKLAVVLFRYLDHGGFLTDALTLNRAALRTAEALGDRAGEAEALLQLGSTLTRFADFEEAKQLLGRSVDLFTERGDDLGLARALGTLGRISWRQGANEDAIGQQLYALELLARIDDRIGQARTLTNLGAIHESMNDLDKAMLQYRAAQAICEELRSGDALARAWGSLAGVHQRRGELDVAVRLHGMAGDAFRKLGDRVGEATAMTNLGTAQGLLGQHYRAVELHEEALTRFREIGDRRNEIEVLNNLGEALMDCGHADHARSRHAEAMRFAESSGDQRELGRAYAGLAAAHRASGEDPELVRHQAAAAQAIFAALGLPDPDRLTALLARLA</sequence>
<feature type="DNA-binding region" description="OmpR/PhoB-type" evidence="6">
    <location>
        <begin position="1"/>
        <end position="111"/>
    </location>
</feature>
<evidence type="ECO:0000256" key="6">
    <source>
        <dbReference type="PROSITE-ProRule" id="PRU01091"/>
    </source>
</evidence>
<dbReference type="Pfam" id="PF03704">
    <property type="entry name" value="BTAD"/>
    <property type="match status" value="1"/>
</dbReference>
<evidence type="ECO:0000313" key="8">
    <source>
        <dbReference type="EMBL" id="MBB5868704.1"/>
    </source>
</evidence>